<sequence length="79" mass="8167">MDAGSGVELANLSTGGVWPLGYDVWPPSTLLMEDVDSTHVYESGGVADGQFVVPAGVDVDEEGSGDDRGAFCRSTDSSQ</sequence>
<gene>
    <name evidence="2" type="ORF">HPB52_009466</name>
</gene>
<reference evidence="2" key="1">
    <citation type="journal article" date="2020" name="Cell">
        <title>Large-Scale Comparative Analyses of Tick Genomes Elucidate Their Genetic Diversity and Vector Capacities.</title>
        <authorList>
            <consortium name="Tick Genome and Microbiome Consortium (TIGMIC)"/>
            <person name="Jia N."/>
            <person name="Wang J."/>
            <person name="Shi W."/>
            <person name="Du L."/>
            <person name="Sun Y."/>
            <person name="Zhan W."/>
            <person name="Jiang J.F."/>
            <person name="Wang Q."/>
            <person name="Zhang B."/>
            <person name="Ji P."/>
            <person name="Bell-Sakyi L."/>
            <person name="Cui X.M."/>
            <person name="Yuan T.T."/>
            <person name="Jiang B.G."/>
            <person name="Yang W.F."/>
            <person name="Lam T.T."/>
            <person name="Chang Q.C."/>
            <person name="Ding S.J."/>
            <person name="Wang X.J."/>
            <person name="Zhu J.G."/>
            <person name="Ruan X.D."/>
            <person name="Zhao L."/>
            <person name="Wei J.T."/>
            <person name="Ye R.Z."/>
            <person name="Que T.C."/>
            <person name="Du C.H."/>
            <person name="Zhou Y.H."/>
            <person name="Cheng J.X."/>
            <person name="Dai P.F."/>
            <person name="Guo W.B."/>
            <person name="Han X.H."/>
            <person name="Huang E.J."/>
            <person name="Li L.F."/>
            <person name="Wei W."/>
            <person name="Gao Y.C."/>
            <person name="Liu J.Z."/>
            <person name="Shao H.Z."/>
            <person name="Wang X."/>
            <person name="Wang C.C."/>
            <person name="Yang T.C."/>
            <person name="Huo Q.B."/>
            <person name="Li W."/>
            <person name="Chen H.Y."/>
            <person name="Chen S.E."/>
            <person name="Zhou L.G."/>
            <person name="Ni X.B."/>
            <person name="Tian J.H."/>
            <person name="Sheng Y."/>
            <person name="Liu T."/>
            <person name="Pan Y.S."/>
            <person name="Xia L.Y."/>
            <person name="Li J."/>
            <person name="Zhao F."/>
            <person name="Cao W.C."/>
        </authorList>
    </citation>
    <scope>NUCLEOTIDE SEQUENCE</scope>
    <source>
        <strain evidence="2">Rsan-2018</strain>
    </source>
</reference>
<evidence type="ECO:0000313" key="2">
    <source>
        <dbReference type="EMBL" id="KAH7943606.1"/>
    </source>
</evidence>
<dbReference type="EMBL" id="JABSTV010001253">
    <property type="protein sequence ID" value="KAH7943606.1"/>
    <property type="molecule type" value="Genomic_DNA"/>
</dbReference>
<dbReference type="VEuPathDB" id="VectorBase:RSAN_056414"/>
<name>A0A9D4PI67_RHISA</name>
<dbReference type="Proteomes" id="UP000821837">
    <property type="component" value="Unassembled WGS sequence"/>
</dbReference>
<protein>
    <submittedName>
        <fullName evidence="2">Uncharacterized protein</fullName>
    </submittedName>
</protein>
<feature type="region of interest" description="Disordered" evidence="1">
    <location>
        <begin position="57"/>
        <end position="79"/>
    </location>
</feature>
<reference evidence="2" key="2">
    <citation type="submission" date="2021-09" db="EMBL/GenBank/DDBJ databases">
        <authorList>
            <person name="Jia N."/>
            <person name="Wang J."/>
            <person name="Shi W."/>
            <person name="Du L."/>
            <person name="Sun Y."/>
            <person name="Zhan W."/>
            <person name="Jiang J."/>
            <person name="Wang Q."/>
            <person name="Zhang B."/>
            <person name="Ji P."/>
            <person name="Sakyi L.B."/>
            <person name="Cui X."/>
            <person name="Yuan T."/>
            <person name="Jiang B."/>
            <person name="Yang W."/>
            <person name="Lam T.T.-Y."/>
            <person name="Chang Q."/>
            <person name="Ding S."/>
            <person name="Wang X."/>
            <person name="Zhu J."/>
            <person name="Ruan X."/>
            <person name="Zhao L."/>
            <person name="Wei J."/>
            <person name="Que T."/>
            <person name="Du C."/>
            <person name="Cheng J."/>
            <person name="Dai P."/>
            <person name="Han X."/>
            <person name="Huang E."/>
            <person name="Gao Y."/>
            <person name="Liu J."/>
            <person name="Shao H."/>
            <person name="Ye R."/>
            <person name="Li L."/>
            <person name="Wei W."/>
            <person name="Wang X."/>
            <person name="Wang C."/>
            <person name="Huo Q."/>
            <person name="Li W."/>
            <person name="Guo W."/>
            <person name="Chen H."/>
            <person name="Chen S."/>
            <person name="Zhou L."/>
            <person name="Zhou L."/>
            <person name="Ni X."/>
            <person name="Tian J."/>
            <person name="Zhou Y."/>
            <person name="Sheng Y."/>
            <person name="Liu T."/>
            <person name="Pan Y."/>
            <person name="Xia L."/>
            <person name="Li J."/>
            <person name="Zhao F."/>
            <person name="Cao W."/>
        </authorList>
    </citation>
    <scope>NUCLEOTIDE SEQUENCE</scope>
    <source>
        <strain evidence="2">Rsan-2018</strain>
        <tissue evidence="2">Larvae</tissue>
    </source>
</reference>
<proteinExistence type="predicted"/>
<evidence type="ECO:0000313" key="3">
    <source>
        <dbReference type="Proteomes" id="UP000821837"/>
    </source>
</evidence>
<dbReference type="AlphaFoldDB" id="A0A9D4PI67"/>
<accession>A0A9D4PI67</accession>
<evidence type="ECO:0000256" key="1">
    <source>
        <dbReference type="SAM" id="MobiDB-lite"/>
    </source>
</evidence>
<organism evidence="2 3">
    <name type="scientific">Rhipicephalus sanguineus</name>
    <name type="common">Brown dog tick</name>
    <name type="synonym">Ixodes sanguineus</name>
    <dbReference type="NCBI Taxonomy" id="34632"/>
    <lineage>
        <taxon>Eukaryota</taxon>
        <taxon>Metazoa</taxon>
        <taxon>Ecdysozoa</taxon>
        <taxon>Arthropoda</taxon>
        <taxon>Chelicerata</taxon>
        <taxon>Arachnida</taxon>
        <taxon>Acari</taxon>
        <taxon>Parasitiformes</taxon>
        <taxon>Ixodida</taxon>
        <taxon>Ixodoidea</taxon>
        <taxon>Ixodidae</taxon>
        <taxon>Rhipicephalinae</taxon>
        <taxon>Rhipicephalus</taxon>
        <taxon>Rhipicephalus</taxon>
    </lineage>
</organism>
<comment type="caution">
    <text evidence="2">The sequence shown here is derived from an EMBL/GenBank/DDBJ whole genome shotgun (WGS) entry which is preliminary data.</text>
</comment>
<keyword evidence="3" id="KW-1185">Reference proteome</keyword>